<feature type="disulfide bond" evidence="12">
    <location>
        <begin position="37"/>
        <end position="54"/>
    </location>
</feature>
<sequence length="147" mass="16582">MTCELLPKDLYNAPLKFRKSKNSHHWNIITPCLHFPCANGGTCVPDYNRGLYDCLCPIGYQGMNCQLLSSSRALGRDISNPGYSCKDIADRQDHPQGDGEYWIAPVGSIKPFTVYCDMTTDGSKIVAIIFEFRLCHIQGIIFRYLLL</sequence>
<protein>
    <recommendedName>
        <fullName evidence="17">EGF-like domain-containing protein</fullName>
    </recommendedName>
</protein>
<dbReference type="CDD" id="cd00054">
    <property type="entry name" value="EGF_CA"/>
    <property type="match status" value="1"/>
</dbReference>
<comment type="caution">
    <text evidence="15">The sequence shown here is derived from an EMBL/GenBank/DDBJ whole genome shotgun (WGS) entry which is preliminary data.</text>
</comment>
<accession>A0A9W9ZCL5</accession>
<evidence type="ECO:0008006" key="17">
    <source>
        <dbReference type="Google" id="ProtNLM"/>
    </source>
</evidence>
<keyword evidence="9" id="KW-0472">Membrane</keyword>
<evidence type="ECO:0000259" key="14">
    <source>
        <dbReference type="PROSITE" id="PS51406"/>
    </source>
</evidence>
<keyword evidence="16" id="KW-1185">Reference proteome</keyword>
<evidence type="ECO:0000256" key="4">
    <source>
        <dbReference type="ARBA" id="ARBA00022692"/>
    </source>
</evidence>
<evidence type="ECO:0000256" key="10">
    <source>
        <dbReference type="ARBA" id="ARBA00023157"/>
    </source>
</evidence>
<proteinExistence type="predicted"/>
<evidence type="ECO:0000259" key="13">
    <source>
        <dbReference type="PROSITE" id="PS50026"/>
    </source>
</evidence>
<evidence type="ECO:0000313" key="16">
    <source>
        <dbReference type="Proteomes" id="UP001163046"/>
    </source>
</evidence>
<evidence type="ECO:0000256" key="1">
    <source>
        <dbReference type="ARBA" id="ARBA00004251"/>
    </source>
</evidence>
<evidence type="ECO:0000256" key="5">
    <source>
        <dbReference type="ARBA" id="ARBA00022729"/>
    </source>
</evidence>
<dbReference type="SMART" id="SM00181">
    <property type="entry name" value="EGF"/>
    <property type="match status" value="1"/>
</dbReference>
<dbReference type="Gene3D" id="2.60.120.1000">
    <property type="match status" value="1"/>
</dbReference>
<dbReference type="Proteomes" id="UP001163046">
    <property type="component" value="Unassembled WGS sequence"/>
</dbReference>
<keyword evidence="5" id="KW-0732">Signal</keyword>
<keyword evidence="11" id="KW-0325">Glycoprotein</keyword>
<keyword evidence="10 12" id="KW-1015">Disulfide bond</keyword>
<dbReference type="InterPro" id="IPR002181">
    <property type="entry name" value="Fibrinogen_a/b/g_C_dom"/>
</dbReference>
<feature type="domain" description="EGF-like" evidence="13">
    <location>
        <begin position="28"/>
        <end position="66"/>
    </location>
</feature>
<dbReference type="GO" id="GO:0007154">
    <property type="term" value="P:cell communication"/>
    <property type="evidence" value="ECO:0007669"/>
    <property type="project" value="UniProtKB-ARBA"/>
</dbReference>
<feature type="domain" description="Fibrinogen C-terminal" evidence="14">
    <location>
        <begin position="76"/>
        <end position="147"/>
    </location>
</feature>
<dbReference type="Pfam" id="PF00008">
    <property type="entry name" value="EGF"/>
    <property type="match status" value="1"/>
</dbReference>
<dbReference type="PROSITE" id="PS01186">
    <property type="entry name" value="EGF_2"/>
    <property type="match status" value="1"/>
</dbReference>
<dbReference type="Gene3D" id="2.10.25.10">
    <property type="entry name" value="Laminin"/>
    <property type="match status" value="1"/>
</dbReference>
<keyword evidence="2" id="KW-1003">Cell membrane</keyword>
<dbReference type="SUPFAM" id="SSF56496">
    <property type="entry name" value="Fibrinogen C-terminal domain-like"/>
    <property type="match status" value="1"/>
</dbReference>
<keyword evidence="6" id="KW-0677">Repeat</keyword>
<evidence type="ECO:0000256" key="8">
    <source>
        <dbReference type="ARBA" id="ARBA00022989"/>
    </source>
</evidence>
<evidence type="ECO:0000256" key="2">
    <source>
        <dbReference type="ARBA" id="ARBA00022475"/>
    </source>
</evidence>
<dbReference type="InterPro" id="IPR036056">
    <property type="entry name" value="Fibrinogen-like_C"/>
</dbReference>
<dbReference type="GO" id="GO:0005886">
    <property type="term" value="C:plasma membrane"/>
    <property type="evidence" value="ECO:0007669"/>
    <property type="project" value="UniProtKB-SubCell"/>
</dbReference>
<keyword evidence="8" id="KW-1133">Transmembrane helix</keyword>
<keyword evidence="3 12" id="KW-0245">EGF-like domain</keyword>
<dbReference type="EMBL" id="MU826359">
    <property type="protein sequence ID" value="KAJ7379231.1"/>
    <property type="molecule type" value="Genomic_DNA"/>
</dbReference>
<dbReference type="AlphaFoldDB" id="A0A9W9ZCL5"/>
<keyword evidence="7" id="KW-0106">Calcium</keyword>
<gene>
    <name evidence="15" type="ORF">OS493_017740</name>
</gene>
<organism evidence="15 16">
    <name type="scientific">Desmophyllum pertusum</name>
    <dbReference type="NCBI Taxonomy" id="174260"/>
    <lineage>
        <taxon>Eukaryota</taxon>
        <taxon>Metazoa</taxon>
        <taxon>Cnidaria</taxon>
        <taxon>Anthozoa</taxon>
        <taxon>Hexacorallia</taxon>
        <taxon>Scleractinia</taxon>
        <taxon>Caryophylliina</taxon>
        <taxon>Caryophylliidae</taxon>
        <taxon>Desmophyllum</taxon>
    </lineage>
</organism>
<dbReference type="InterPro" id="IPR000742">
    <property type="entry name" value="EGF"/>
</dbReference>
<dbReference type="PROSITE" id="PS00022">
    <property type="entry name" value="EGF_1"/>
    <property type="match status" value="1"/>
</dbReference>
<dbReference type="NCBIfam" id="NF040941">
    <property type="entry name" value="GGGWT_bact"/>
    <property type="match status" value="1"/>
</dbReference>
<keyword evidence="4" id="KW-0812">Transmembrane</keyword>
<dbReference type="FunFam" id="2.10.25.10:FF:000391">
    <property type="entry name" value="Weary, isoform C"/>
    <property type="match status" value="1"/>
</dbReference>
<evidence type="ECO:0000313" key="15">
    <source>
        <dbReference type="EMBL" id="KAJ7379231.1"/>
    </source>
</evidence>
<dbReference type="PROSITE" id="PS51406">
    <property type="entry name" value="FIBRINOGEN_C_2"/>
    <property type="match status" value="1"/>
</dbReference>
<dbReference type="SUPFAM" id="SSF57196">
    <property type="entry name" value="EGF/Laminin"/>
    <property type="match status" value="1"/>
</dbReference>
<dbReference type="OrthoDB" id="430340at2759"/>
<feature type="disulfide bond" evidence="12">
    <location>
        <begin position="56"/>
        <end position="65"/>
    </location>
</feature>
<dbReference type="PROSITE" id="PS50026">
    <property type="entry name" value="EGF_3"/>
    <property type="match status" value="1"/>
</dbReference>
<comment type="subcellular location">
    <subcellularLocation>
        <location evidence="1">Cell membrane</location>
        <topology evidence="1">Single-pass type I membrane protein</topology>
    </subcellularLocation>
</comment>
<evidence type="ECO:0000256" key="7">
    <source>
        <dbReference type="ARBA" id="ARBA00022837"/>
    </source>
</evidence>
<evidence type="ECO:0000256" key="6">
    <source>
        <dbReference type="ARBA" id="ARBA00022737"/>
    </source>
</evidence>
<evidence type="ECO:0000256" key="11">
    <source>
        <dbReference type="ARBA" id="ARBA00023180"/>
    </source>
</evidence>
<evidence type="ECO:0000256" key="3">
    <source>
        <dbReference type="ARBA" id="ARBA00022536"/>
    </source>
</evidence>
<name>A0A9W9ZCL5_9CNID</name>
<comment type="caution">
    <text evidence="12">Lacks conserved residue(s) required for the propagation of feature annotation.</text>
</comment>
<reference evidence="15" key="1">
    <citation type="submission" date="2023-01" db="EMBL/GenBank/DDBJ databases">
        <title>Genome assembly of the deep-sea coral Lophelia pertusa.</title>
        <authorList>
            <person name="Herrera S."/>
            <person name="Cordes E."/>
        </authorList>
    </citation>
    <scope>NUCLEOTIDE SEQUENCE</scope>
    <source>
        <strain evidence="15">USNM1676648</strain>
        <tissue evidence="15">Polyp</tissue>
    </source>
</reference>
<evidence type="ECO:0000256" key="9">
    <source>
        <dbReference type="ARBA" id="ARBA00023136"/>
    </source>
</evidence>
<evidence type="ECO:0000256" key="12">
    <source>
        <dbReference type="PROSITE-ProRule" id="PRU00076"/>
    </source>
</evidence>
<dbReference type="GO" id="GO:0023052">
    <property type="term" value="P:signaling"/>
    <property type="evidence" value="ECO:0007669"/>
    <property type="project" value="UniProtKB-ARBA"/>
</dbReference>